<evidence type="ECO:0000256" key="2">
    <source>
        <dbReference type="ARBA" id="ARBA00022771"/>
    </source>
</evidence>
<evidence type="ECO:0000256" key="4">
    <source>
        <dbReference type="SAM" id="MobiDB-lite"/>
    </source>
</evidence>
<feature type="domain" description="BED-type" evidence="5">
    <location>
        <begin position="40"/>
        <end position="75"/>
    </location>
</feature>
<protein>
    <recommendedName>
        <fullName evidence="5">BED-type domain-containing protein</fullName>
    </recommendedName>
</protein>
<dbReference type="InterPro" id="IPR036236">
    <property type="entry name" value="Znf_C2H2_sf"/>
</dbReference>
<proteinExistence type="predicted"/>
<evidence type="ECO:0000259" key="5">
    <source>
        <dbReference type="Pfam" id="PF02892"/>
    </source>
</evidence>
<organism evidence="6 7">
    <name type="scientific">Brachionus plicatilis</name>
    <name type="common">Marine rotifer</name>
    <name type="synonym">Brachionus muelleri</name>
    <dbReference type="NCBI Taxonomy" id="10195"/>
    <lineage>
        <taxon>Eukaryota</taxon>
        <taxon>Metazoa</taxon>
        <taxon>Spiralia</taxon>
        <taxon>Gnathifera</taxon>
        <taxon>Rotifera</taxon>
        <taxon>Eurotatoria</taxon>
        <taxon>Monogononta</taxon>
        <taxon>Pseudotrocha</taxon>
        <taxon>Ploima</taxon>
        <taxon>Brachionidae</taxon>
        <taxon>Brachionus</taxon>
    </lineage>
</organism>
<dbReference type="OrthoDB" id="1607513at2759"/>
<comment type="caution">
    <text evidence="6">The sequence shown here is derived from an EMBL/GenBank/DDBJ whole genome shotgun (WGS) entry which is preliminary data.</text>
</comment>
<dbReference type="SUPFAM" id="SSF57667">
    <property type="entry name" value="beta-beta-alpha zinc fingers"/>
    <property type="match status" value="1"/>
</dbReference>
<dbReference type="AlphaFoldDB" id="A0A3M7QSZ9"/>
<name>A0A3M7QSZ9_BRAPC</name>
<dbReference type="GO" id="GO:0003677">
    <property type="term" value="F:DNA binding"/>
    <property type="evidence" value="ECO:0007669"/>
    <property type="project" value="InterPro"/>
</dbReference>
<keyword evidence="3" id="KW-0862">Zinc</keyword>
<keyword evidence="7" id="KW-1185">Reference proteome</keyword>
<feature type="compositionally biased region" description="Polar residues" evidence="4">
    <location>
        <begin position="1"/>
        <end position="19"/>
    </location>
</feature>
<dbReference type="GO" id="GO:0008270">
    <property type="term" value="F:zinc ion binding"/>
    <property type="evidence" value="ECO:0007669"/>
    <property type="project" value="UniProtKB-KW"/>
</dbReference>
<keyword evidence="1" id="KW-0479">Metal-binding</keyword>
<accession>A0A3M7QSZ9</accession>
<reference evidence="6 7" key="1">
    <citation type="journal article" date="2018" name="Sci. Rep.">
        <title>Genomic signatures of local adaptation to the degree of environmental predictability in rotifers.</title>
        <authorList>
            <person name="Franch-Gras L."/>
            <person name="Hahn C."/>
            <person name="Garcia-Roger E.M."/>
            <person name="Carmona M.J."/>
            <person name="Serra M."/>
            <person name="Gomez A."/>
        </authorList>
    </citation>
    <scope>NUCLEOTIDE SEQUENCE [LARGE SCALE GENOMIC DNA]</scope>
    <source>
        <strain evidence="6">HYR1</strain>
    </source>
</reference>
<dbReference type="Pfam" id="PF02892">
    <property type="entry name" value="zf-BED"/>
    <property type="match status" value="1"/>
</dbReference>
<sequence>MLSDLTNTPTSQTDSTPVSTLKRRKKIEPRSWVWQSRNVVKINESSAKCNICQQVITFYNSLTTELVKHLAEKHKISKLPHENIRPSKCFCLDFEEMANEPEESSKTIKEYLAPDLKIEKINEKTN</sequence>
<evidence type="ECO:0000313" key="6">
    <source>
        <dbReference type="EMBL" id="RNA14403.1"/>
    </source>
</evidence>
<evidence type="ECO:0000256" key="1">
    <source>
        <dbReference type="ARBA" id="ARBA00022723"/>
    </source>
</evidence>
<dbReference type="EMBL" id="REGN01005198">
    <property type="protein sequence ID" value="RNA14403.1"/>
    <property type="molecule type" value="Genomic_DNA"/>
</dbReference>
<evidence type="ECO:0000313" key="7">
    <source>
        <dbReference type="Proteomes" id="UP000276133"/>
    </source>
</evidence>
<dbReference type="Proteomes" id="UP000276133">
    <property type="component" value="Unassembled WGS sequence"/>
</dbReference>
<feature type="region of interest" description="Disordered" evidence="4">
    <location>
        <begin position="1"/>
        <end position="25"/>
    </location>
</feature>
<evidence type="ECO:0000256" key="3">
    <source>
        <dbReference type="ARBA" id="ARBA00022833"/>
    </source>
</evidence>
<gene>
    <name evidence="6" type="ORF">BpHYR1_035244</name>
</gene>
<keyword evidence="2" id="KW-0863">Zinc-finger</keyword>
<dbReference type="InterPro" id="IPR003656">
    <property type="entry name" value="Znf_BED"/>
</dbReference>